<keyword evidence="2" id="KW-0378">Hydrolase</keyword>
<dbReference type="PANTHER" id="PTHR32227">
    <property type="entry name" value="GLUCAN ENDO-1,3-BETA-GLUCOSIDASE BG1-RELATED-RELATED"/>
    <property type="match status" value="1"/>
</dbReference>
<evidence type="ECO:0000256" key="1">
    <source>
        <dbReference type="ARBA" id="ARBA00008773"/>
    </source>
</evidence>
<dbReference type="Pfam" id="PF00332">
    <property type="entry name" value="Glyco_hydro_17"/>
    <property type="match status" value="1"/>
</dbReference>
<name>A0A811Q102_9POAL</name>
<reference evidence="5" key="1">
    <citation type="submission" date="2020-10" db="EMBL/GenBank/DDBJ databases">
        <authorList>
            <person name="Han B."/>
            <person name="Lu T."/>
            <person name="Zhao Q."/>
            <person name="Huang X."/>
            <person name="Zhao Y."/>
        </authorList>
    </citation>
    <scope>NUCLEOTIDE SEQUENCE</scope>
</reference>
<dbReference type="Gene3D" id="3.20.20.80">
    <property type="entry name" value="Glycosidases"/>
    <property type="match status" value="1"/>
</dbReference>
<evidence type="ECO:0008006" key="7">
    <source>
        <dbReference type="Google" id="ProtNLM"/>
    </source>
</evidence>
<evidence type="ECO:0000256" key="4">
    <source>
        <dbReference type="RuleBase" id="RU004335"/>
    </source>
</evidence>
<evidence type="ECO:0000313" key="6">
    <source>
        <dbReference type="Proteomes" id="UP000604825"/>
    </source>
</evidence>
<dbReference type="SUPFAM" id="SSF51445">
    <property type="entry name" value="(Trans)glycosidases"/>
    <property type="match status" value="1"/>
</dbReference>
<keyword evidence="6" id="KW-1185">Reference proteome</keyword>
<protein>
    <recommendedName>
        <fullName evidence="7">Glucan endo-1,3-beta-D-glucosidase</fullName>
    </recommendedName>
</protein>
<dbReference type="InterPro" id="IPR000490">
    <property type="entry name" value="Glyco_hydro_17"/>
</dbReference>
<dbReference type="GO" id="GO:0005975">
    <property type="term" value="P:carbohydrate metabolic process"/>
    <property type="evidence" value="ECO:0007669"/>
    <property type="project" value="InterPro"/>
</dbReference>
<dbReference type="OrthoDB" id="783239at2759"/>
<keyword evidence="3" id="KW-0326">Glycosidase</keyword>
<dbReference type="EMBL" id="CAJGYO010000008">
    <property type="protein sequence ID" value="CAD6249760.1"/>
    <property type="molecule type" value="Genomic_DNA"/>
</dbReference>
<accession>A0A811Q102</accession>
<proteinExistence type="inferred from homology"/>
<dbReference type="InterPro" id="IPR017853">
    <property type="entry name" value="GH"/>
</dbReference>
<comment type="caution">
    <text evidence="5">The sequence shown here is derived from an EMBL/GenBank/DDBJ whole genome shotgun (WGS) entry which is preliminary data.</text>
</comment>
<dbReference type="Proteomes" id="UP000604825">
    <property type="component" value="Unassembled WGS sequence"/>
</dbReference>
<dbReference type="InterPro" id="IPR044965">
    <property type="entry name" value="Glyco_hydro_17_plant"/>
</dbReference>
<dbReference type="GO" id="GO:0004553">
    <property type="term" value="F:hydrolase activity, hydrolyzing O-glycosyl compounds"/>
    <property type="evidence" value="ECO:0007669"/>
    <property type="project" value="InterPro"/>
</dbReference>
<sequence length="172" mass="19462">MIACRRALHRRLLRHAGQQPPSSSDVVQLYRSKGINGMRIYSPNANALNALRNSGIVLVLDTGNGDELSRLAGSASYVASWVQSNVKPYYPAVNIKYIAVGNETVIRLRCLRSRISLHRSDLVLEKFRCPRLPLFSTKILISEKPDLRNRHKQPRPEYEIKDIDIQNIVGCL</sequence>
<gene>
    <name evidence="5" type="ORF">NCGR_LOCUS33566</name>
</gene>
<evidence type="ECO:0000256" key="3">
    <source>
        <dbReference type="ARBA" id="ARBA00023295"/>
    </source>
</evidence>
<organism evidence="5 6">
    <name type="scientific">Miscanthus lutarioriparius</name>
    <dbReference type="NCBI Taxonomy" id="422564"/>
    <lineage>
        <taxon>Eukaryota</taxon>
        <taxon>Viridiplantae</taxon>
        <taxon>Streptophyta</taxon>
        <taxon>Embryophyta</taxon>
        <taxon>Tracheophyta</taxon>
        <taxon>Spermatophyta</taxon>
        <taxon>Magnoliopsida</taxon>
        <taxon>Liliopsida</taxon>
        <taxon>Poales</taxon>
        <taxon>Poaceae</taxon>
        <taxon>PACMAD clade</taxon>
        <taxon>Panicoideae</taxon>
        <taxon>Andropogonodae</taxon>
        <taxon>Andropogoneae</taxon>
        <taxon>Saccharinae</taxon>
        <taxon>Miscanthus</taxon>
    </lineage>
</organism>
<evidence type="ECO:0000313" key="5">
    <source>
        <dbReference type="EMBL" id="CAD6249760.1"/>
    </source>
</evidence>
<evidence type="ECO:0000256" key="2">
    <source>
        <dbReference type="ARBA" id="ARBA00022801"/>
    </source>
</evidence>
<dbReference type="AlphaFoldDB" id="A0A811Q102"/>
<comment type="similarity">
    <text evidence="1 4">Belongs to the glycosyl hydrolase 17 family.</text>
</comment>